<dbReference type="PATRIC" id="fig|582475.4.peg.1961"/>
<accession>A0A0K9FER1</accession>
<name>A0A0K9FER1_9BACI</name>
<dbReference type="AlphaFoldDB" id="A0A0K9FER1"/>
<dbReference type="EMBL" id="LFXJ01000005">
    <property type="protein sequence ID" value="KMY32752.1"/>
    <property type="molecule type" value="Genomic_DNA"/>
</dbReference>
<protein>
    <submittedName>
        <fullName evidence="2">Uncharacterized protein</fullName>
    </submittedName>
</protein>
<feature type="region of interest" description="Disordered" evidence="1">
    <location>
        <begin position="1"/>
        <end position="31"/>
    </location>
</feature>
<feature type="compositionally biased region" description="Low complexity" evidence="1">
    <location>
        <begin position="1"/>
        <end position="11"/>
    </location>
</feature>
<evidence type="ECO:0000313" key="3">
    <source>
        <dbReference type="Proteomes" id="UP000037326"/>
    </source>
</evidence>
<proteinExistence type="predicted"/>
<gene>
    <name evidence="2" type="ORF">ACZ11_11710</name>
</gene>
<sequence length="81" mass="9338">MPFYPPNSRMRPPFPPRNRQGFGPPMQGRRVQPFFYPNQQPQPSRFGRLPQHLNTIMGHAGTITNGVGMLRQMGALINFFR</sequence>
<organism evidence="2 3">
    <name type="scientific">Lysinibacillus xylanilyticus</name>
    <dbReference type="NCBI Taxonomy" id="582475"/>
    <lineage>
        <taxon>Bacteria</taxon>
        <taxon>Bacillati</taxon>
        <taxon>Bacillota</taxon>
        <taxon>Bacilli</taxon>
        <taxon>Bacillales</taxon>
        <taxon>Bacillaceae</taxon>
        <taxon>Lysinibacillus</taxon>
    </lineage>
</organism>
<evidence type="ECO:0000313" key="2">
    <source>
        <dbReference type="EMBL" id="KMY32752.1"/>
    </source>
</evidence>
<reference evidence="3" key="1">
    <citation type="submission" date="2015-07" db="EMBL/GenBank/DDBJ databases">
        <authorList>
            <consortium name="Consortium for Microbial Forensics and Genomics (microFORGE)"/>
            <person name="Knight B.M."/>
            <person name="Roberts D.P."/>
            <person name="Lin D."/>
            <person name="Hari K."/>
            <person name="Fletcher J."/>
            <person name="Melcher U."/>
            <person name="Blagden T."/>
            <person name="Winegar R.A."/>
        </authorList>
    </citation>
    <scope>NUCLEOTIDE SEQUENCE [LARGE SCALE GENOMIC DNA]</scope>
    <source>
        <strain evidence="3">DSM 23493</strain>
    </source>
</reference>
<comment type="caution">
    <text evidence="2">The sequence shown here is derived from an EMBL/GenBank/DDBJ whole genome shotgun (WGS) entry which is preliminary data.</text>
</comment>
<evidence type="ECO:0000256" key="1">
    <source>
        <dbReference type="SAM" id="MobiDB-lite"/>
    </source>
</evidence>
<dbReference type="Proteomes" id="UP000037326">
    <property type="component" value="Unassembled WGS sequence"/>
</dbReference>
<dbReference type="OrthoDB" id="2737123at2"/>